<feature type="domain" description="HTH gntR-type" evidence="4">
    <location>
        <begin position="26"/>
        <end position="94"/>
    </location>
</feature>
<dbReference type="GO" id="GO:0003677">
    <property type="term" value="F:DNA binding"/>
    <property type="evidence" value="ECO:0007669"/>
    <property type="project" value="UniProtKB-KW"/>
</dbReference>
<dbReference type="Pfam" id="PF00392">
    <property type="entry name" value="GntR"/>
    <property type="match status" value="1"/>
</dbReference>
<dbReference type="KEGG" id="cnc:CNE_BB2p00190"/>
<evidence type="ECO:0000256" key="1">
    <source>
        <dbReference type="ARBA" id="ARBA00023015"/>
    </source>
</evidence>
<dbReference type="PANTHER" id="PTHR44846">
    <property type="entry name" value="MANNOSYL-D-GLYCERATE TRANSPORT/METABOLISM SYSTEM REPRESSOR MNGR-RELATED"/>
    <property type="match status" value="1"/>
</dbReference>
<dbReference type="GO" id="GO:0003700">
    <property type="term" value="F:DNA-binding transcription factor activity"/>
    <property type="evidence" value="ECO:0007669"/>
    <property type="project" value="InterPro"/>
</dbReference>
<keyword evidence="2" id="KW-0238">DNA-binding</keyword>
<dbReference type="InterPro" id="IPR036388">
    <property type="entry name" value="WH-like_DNA-bd_sf"/>
</dbReference>
<keyword evidence="1" id="KW-0805">Transcription regulation</keyword>
<accession>F8GY97</accession>
<evidence type="ECO:0000256" key="3">
    <source>
        <dbReference type="ARBA" id="ARBA00023163"/>
    </source>
</evidence>
<protein>
    <submittedName>
        <fullName evidence="5">Transcriptional regulator GntR family</fullName>
    </submittedName>
</protein>
<dbReference type="SUPFAM" id="SSF64288">
    <property type="entry name" value="Chorismate lyase-like"/>
    <property type="match status" value="1"/>
</dbReference>
<keyword evidence="5" id="KW-0614">Plasmid</keyword>
<evidence type="ECO:0000313" key="5">
    <source>
        <dbReference type="EMBL" id="AEI82837.1"/>
    </source>
</evidence>
<dbReference type="InterPro" id="IPR028978">
    <property type="entry name" value="Chorismate_lyase_/UTRA_dom_sf"/>
</dbReference>
<dbReference type="InterPro" id="IPR011663">
    <property type="entry name" value="UTRA"/>
</dbReference>
<dbReference type="AlphaFoldDB" id="F8GY97"/>
<dbReference type="SUPFAM" id="SSF46785">
    <property type="entry name" value="Winged helix' DNA-binding domain"/>
    <property type="match status" value="1"/>
</dbReference>
<sequence length="262" mass="29157">MSNIRMILRAPSRSMPPMSQFLQAPQPQYLAVANELMEDILAGRLAVGDHLPPEPELVRKYKLSRYGVRLAIKALIDLGLVSRQQGIGTRVLSNQTRARYNQTIAGLDDIARYAQETNFRILSKGLLSSDEARVPLVSAGAEKWLHIAGLRTTQGRGLPISLADIYVSPKYARLPKLGATLNVPVHALIERQYGVRVTRVDQDIQGALVSKDEARLLDVDPGAAALRIVRTYYVAEEVIEVTLSVHPSERYSYKQTFELEGR</sequence>
<dbReference type="PROSITE" id="PS50949">
    <property type="entry name" value="HTH_GNTR"/>
    <property type="match status" value="1"/>
</dbReference>
<keyword evidence="3" id="KW-0804">Transcription</keyword>
<geneLocation type="plasmid" evidence="5 6">
    <name>pBB2</name>
</geneLocation>
<dbReference type="InterPro" id="IPR050679">
    <property type="entry name" value="Bact_HTH_transcr_reg"/>
</dbReference>
<dbReference type="InterPro" id="IPR000524">
    <property type="entry name" value="Tscrpt_reg_HTH_GntR"/>
</dbReference>
<dbReference type="Gene3D" id="3.40.1410.10">
    <property type="entry name" value="Chorismate lyase-like"/>
    <property type="match status" value="1"/>
</dbReference>
<evidence type="ECO:0000259" key="4">
    <source>
        <dbReference type="PROSITE" id="PS50949"/>
    </source>
</evidence>
<evidence type="ECO:0000313" key="6">
    <source>
        <dbReference type="Proteomes" id="UP000006798"/>
    </source>
</evidence>
<organism evidence="5 6">
    <name type="scientific">Cupriavidus necator (strain ATCC 43291 / DSM 13513 / CCUG 52238 / LMG 8453 / N-1)</name>
    <name type="common">Ralstonia eutropha</name>
    <dbReference type="NCBI Taxonomy" id="1042878"/>
    <lineage>
        <taxon>Bacteria</taxon>
        <taxon>Pseudomonadati</taxon>
        <taxon>Pseudomonadota</taxon>
        <taxon>Betaproteobacteria</taxon>
        <taxon>Burkholderiales</taxon>
        <taxon>Burkholderiaceae</taxon>
        <taxon>Cupriavidus</taxon>
    </lineage>
</organism>
<proteinExistence type="predicted"/>
<dbReference type="HOGENOM" id="CLU_063236_3_2_4"/>
<dbReference type="CDD" id="cd07377">
    <property type="entry name" value="WHTH_GntR"/>
    <property type="match status" value="1"/>
</dbReference>
<dbReference type="EMBL" id="CP002880">
    <property type="protein sequence ID" value="AEI82837.1"/>
    <property type="molecule type" value="Genomic_DNA"/>
</dbReference>
<dbReference type="Gene3D" id="1.10.10.10">
    <property type="entry name" value="Winged helix-like DNA-binding domain superfamily/Winged helix DNA-binding domain"/>
    <property type="match status" value="1"/>
</dbReference>
<dbReference type="InterPro" id="IPR036390">
    <property type="entry name" value="WH_DNA-bd_sf"/>
</dbReference>
<dbReference type="PANTHER" id="PTHR44846:SF17">
    <property type="entry name" value="GNTR-FAMILY TRANSCRIPTIONAL REGULATOR"/>
    <property type="match status" value="1"/>
</dbReference>
<dbReference type="Pfam" id="PF07702">
    <property type="entry name" value="UTRA"/>
    <property type="match status" value="1"/>
</dbReference>
<name>F8GY97_CUPNN</name>
<gene>
    <name evidence="5" type="ordered locus">CNE_BB2p00190</name>
</gene>
<evidence type="ECO:0000256" key="2">
    <source>
        <dbReference type="ARBA" id="ARBA00023125"/>
    </source>
</evidence>
<dbReference type="SMART" id="SM00345">
    <property type="entry name" value="HTH_GNTR"/>
    <property type="match status" value="1"/>
</dbReference>
<dbReference type="SMART" id="SM00866">
    <property type="entry name" value="UTRA"/>
    <property type="match status" value="1"/>
</dbReference>
<dbReference type="Proteomes" id="UP000006798">
    <property type="component" value="Plasmid pBB2"/>
</dbReference>
<reference evidence="5 6" key="1">
    <citation type="journal article" date="2011" name="J. Bacteriol.">
        <title>Complete genome sequence of the type strain Cupriavidus necator N-1.</title>
        <authorList>
            <person name="Poehlein A."/>
            <person name="Kusian B."/>
            <person name="Friedrich B."/>
            <person name="Daniel R."/>
            <person name="Bowien B."/>
        </authorList>
    </citation>
    <scope>NUCLEOTIDE SEQUENCE [LARGE SCALE GENOMIC DNA]</scope>
    <source>
        <strain evidence="6">ATCC 43291 / DSM 13513 / CCUG 52238 / LMG 8453 / N-1</strain>
        <plasmid evidence="5 6">pBB2</plasmid>
    </source>
</reference>
<dbReference type="GO" id="GO:0045892">
    <property type="term" value="P:negative regulation of DNA-templated transcription"/>
    <property type="evidence" value="ECO:0007669"/>
    <property type="project" value="TreeGrafter"/>
</dbReference>